<comment type="caution">
    <text evidence="4">The sequence shown here is derived from an EMBL/GenBank/DDBJ whole genome shotgun (WGS) entry which is preliminary data.</text>
</comment>
<gene>
    <name evidence="4" type="ORF">HOLleu_40448</name>
</gene>
<keyword evidence="1" id="KW-0862">Zinc</keyword>
<dbReference type="PROSITE" id="PS00028">
    <property type="entry name" value="ZINC_FINGER_C2H2_1"/>
    <property type="match status" value="5"/>
</dbReference>
<feature type="region of interest" description="Disordered" evidence="2">
    <location>
        <begin position="225"/>
        <end position="291"/>
    </location>
</feature>
<feature type="domain" description="C2H2-type" evidence="3">
    <location>
        <begin position="387"/>
        <end position="414"/>
    </location>
</feature>
<dbReference type="EMBL" id="JAIZAY010000022">
    <property type="protein sequence ID" value="KAJ8020768.1"/>
    <property type="molecule type" value="Genomic_DNA"/>
</dbReference>
<accession>A0A9Q0YDE4</accession>
<feature type="region of interest" description="Disordered" evidence="2">
    <location>
        <begin position="410"/>
        <end position="429"/>
    </location>
</feature>
<feature type="region of interest" description="Disordered" evidence="2">
    <location>
        <begin position="529"/>
        <end position="676"/>
    </location>
</feature>
<feature type="compositionally biased region" description="Low complexity" evidence="2">
    <location>
        <begin position="247"/>
        <end position="263"/>
    </location>
</feature>
<evidence type="ECO:0000313" key="4">
    <source>
        <dbReference type="EMBL" id="KAJ8020768.1"/>
    </source>
</evidence>
<reference evidence="4" key="1">
    <citation type="submission" date="2021-10" db="EMBL/GenBank/DDBJ databases">
        <title>Tropical sea cucumber genome reveals ecological adaptation and Cuvierian tubules defense mechanism.</title>
        <authorList>
            <person name="Chen T."/>
        </authorList>
    </citation>
    <scope>NUCLEOTIDE SEQUENCE</scope>
    <source>
        <strain evidence="4">Nanhai2018</strain>
        <tissue evidence="4">Muscle</tissue>
    </source>
</reference>
<dbReference type="InterPro" id="IPR013087">
    <property type="entry name" value="Znf_C2H2_type"/>
</dbReference>
<dbReference type="PANTHER" id="PTHR21020:SF0">
    <property type="entry name" value="ZINC FINGER PROTEIN 800"/>
    <property type="match status" value="1"/>
</dbReference>
<feature type="domain" description="C2H2-type" evidence="3">
    <location>
        <begin position="748"/>
        <end position="775"/>
    </location>
</feature>
<dbReference type="AlphaFoldDB" id="A0A9Q0YDE4"/>
<evidence type="ECO:0000256" key="1">
    <source>
        <dbReference type="PROSITE-ProRule" id="PRU00042"/>
    </source>
</evidence>
<evidence type="ECO:0000256" key="2">
    <source>
        <dbReference type="SAM" id="MobiDB-lite"/>
    </source>
</evidence>
<protein>
    <recommendedName>
        <fullName evidence="3">C2H2-type domain-containing protein</fullName>
    </recommendedName>
</protein>
<dbReference type="Pfam" id="PF00096">
    <property type="entry name" value="zf-C2H2"/>
    <property type="match status" value="2"/>
</dbReference>
<sequence>MANTGAGSSTKETQSPCGTNKMIDHSILFPPMPTSHSGIHQILRCLSVGTPQIRQMLLQETDVILECKVCRNLFRSVINFVDHKKKYCSRGSGSDVASSQSANFDLQELYSRESEEAVYVEPQSVEDSVTGGCGSKSRSKAMNRQQNSFIILRKIPSTSQALEQQILTPDQIISRADIDEMSMFGHQKEYTASKLIGEITMKQVMHPRKSSVLEKRESLHEVIKKQISPLQNEPREESSQEKAPQEVVHPPVKSPVQKPVKSPEGPADAHSMKVVGPKKSPGSAKEPKVTTKPSDLCVAGQENVCKICRKKCKNWTALAWHMRIHKRPCFKCSVCTFQAATVFNLRRHLQQAHHFNKDWVDKMLNPTQRQGKNSRPPPSEMSEGNIPTCNVCLKTFANRRNVLRHMEIHKRPEKGPLKGKPKEPTQTSKEDWARLKVMQIMDEKKLMCRKCDKKLSSMRRLHQHVCNHFSLNRYRCKSCPYENSDYTQMRRHIMGKHGRQFRTIQQISGAIKSMKVGIWINFAQFEGAESADTPAKKVSQKDAKDMKLDLDENKERSKDDKSGDTEEEETSGAKESSEDEEPEAPETRVDASDSMSDSDITNIREETPKVGKTACEDVPTSSTPQSSPQVTPKKNSSDSATSPRDSSKRPLRPNPSPKNLTTVTTPGRGQAETDWGEQDKVLLEAIMDKKNIRCITCNRQYQYLSSLQRHVRLHLLPSDNQSTQVKSNPDAAPRKAKAIQALINVNQMKCLKCRKRFTTMSSLKRHVGRHLGYSTFKCRFCGYISRNYTWFKQHLLSKHPSELVNKLEELGTMISSMKTKR</sequence>
<feature type="compositionally biased region" description="Basic and acidic residues" evidence="2">
    <location>
        <begin position="233"/>
        <end position="244"/>
    </location>
</feature>
<dbReference type="InterPro" id="IPR036236">
    <property type="entry name" value="Znf_C2H2_sf"/>
</dbReference>
<dbReference type="SMART" id="SM00355">
    <property type="entry name" value="ZnF_C2H2"/>
    <property type="match status" value="9"/>
</dbReference>
<dbReference type="PROSITE" id="PS50157">
    <property type="entry name" value="ZINC_FINGER_C2H2_2"/>
    <property type="match status" value="3"/>
</dbReference>
<feature type="compositionally biased region" description="Low complexity" evidence="2">
    <location>
        <begin position="618"/>
        <end position="644"/>
    </location>
</feature>
<dbReference type="GO" id="GO:0008270">
    <property type="term" value="F:zinc ion binding"/>
    <property type="evidence" value="ECO:0007669"/>
    <property type="project" value="UniProtKB-KW"/>
</dbReference>
<dbReference type="SUPFAM" id="SSF57667">
    <property type="entry name" value="beta-beta-alpha zinc fingers"/>
    <property type="match status" value="1"/>
</dbReference>
<dbReference type="Gene3D" id="3.30.160.60">
    <property type="entry name" value="Classic Zinc Finger"/>
    <property type="match status" value="3"/>
</dbReference>
<organism evidence="4 5">
    <name type="scientific">Holothuria leucospilota</name>
    <name type="common">Black long sea cucumber</name>
    <name type="synonym">Mertensiothuria leucospilota</name>
    <dbReference type="NCBI Taxonomy" id="206669"/>
    <lineage>
        <taxon>Eukaryota</taxon>
        <taxon>Metazoa</taxon>
        <taxon>Echinodermata</taxon>
        <taxon>Eleutherozoa</taxon>
        <taxon>Echinozoa</taxon>
        <taxon>Holothuroidea</taxon>
        <taxon>Aspidochirotacea</taxon>
        <taxon>Aspidochirotida</taxon>
        <taxon>Holothuriidae</taxon>
        <taxon>Holothuria</taxon>
    </lineage>
</organism>
<dbReference type="OrthoDB" id="10066279at2759"/>
<dbReference type="InterPro" id="IPR039149">
    <property type="entry name" value="ZNF800"/>
</dbReference>
<keyword evidence="1" id="KW-0863">Zinc-finger</keyword>
<proteinExistence type="predicted"/>
<evidence type="ECO:0000259" key="3">
    <source>
        <dbReference type="PROSITE" id="PS50157"/>
    </source>
</evidence>
<keyword evidence="1" id="KW-0479">Metal-binding</keyword>
<feature type="compositionally biased region" description="Basic and acidic residues" evidence="2">
    <location>
        <begin position="539"/>
        <end position="564"/>
    </location>
</feature>
<keyword evidence="5" id="KW-1185">Reference proteome</keyword>
<feature type="region of interest" description="Disordered" evidence="2">
    <location>
        <begin position="366"/>
        <end position="385"/>
    </location>
</feature>
<feature type="domain" description="C2H2-type" evidence="3">
    <location>
        <begin position="692"/>
        <end position="714"/>
    </location>
</feature>
<feature type="compositionally biased region" description="Polar residues" evidence="2">
    <location>
        <begin position="657"/>
        <end position="667"/>
    </location>
</feature>
<evidence type="ECO:0000313" key="5">
    <source>
        <dbReference type="Proteomes" id="UP001152320"/>
    </source>
</evidence>
<dbReference type="Proteomes" id="UP001152320">
    <property type="component" value="Chromosome 22"/>
</dbReference>
<dbReference type="PANTHER" id="PTHR21020">
    <property type="entry name" value="ZINC FINGER PROTEIN 800"/>
    <property type="match status" value="1"/>
</dbReference>
<name>A0A9Q0YDE4_HOLLE</name>